<dbReference type="Proteomes" id="UP000095751">
    <property type="component" value="Unassembled WGS sequence"/>
</dbReference>
<protein>
    <submittedName>
        <fullName evidence="2">Uncharacterized protein</fullName>
    </submittedName>
</protein>
<accession>A0A1E7FZY6</accession>
<evidence type="ECO:0000313" key="2">
    <source>
        <dbReference type="EMBL" id="OEU23712.1"/>
    </source>
</evidence>
<dbReference type="KEGG" id="fcy:FRACYDRAFT_233888"/>
<keyword evidence="3" id="KW-1185">Reference proteome</keyword>
<dbReference type="AlphaFoldDB" id="A0A1E7FZY6"/>
<organism evidence="2 3">
    <name type="scientific">Fragilariopsis cylindrus CCMP1102</name>
    <dbReference type="NCBI Taxonomy" id="635003"/>
    <lineage>
        <taxon>Eukaryota</taxon>
        <taxon>Sar</taxon>
        <taxon>Stramenopiles</taxon>
        <taxon>Ochrophyta</taxon>
        <taxon>Bacillariophyta</taxon>
        <taxon>Bacillariophyceae</taxon>
        <taxon>Bacillariophycidae</taxon>
        <taxon>Bacillariales</taxon>
        <taxon>Bacillariaceae</taxon>
        <taxon>Fragilariopsis</taxon>
    </lineage>
</organism>
<evidence type="ECO:0000256" key="1">
    <source>
        <dbReference type="SAM" id="MobiDB-lite"/>
    </source>
</evidence>
<proteinExistence type="predicted"/>
<sequence>MAVNEDHYVAIGARGDDGISVFASSVTISPFMKLITMASIPSLSDPSPPLDFTPASRYSRRTQVIVTSTVGGDENEDKNTDSKKMNSVQKAPLPYRWIYDRVDGAVARHIRTKNEEGEKKKNKTTNIPKWKQHGPPYFLCYPSPLLKVFPWLLEENYSCISIEKWGFNDSCGDGGGGGTGTGIGTGAGTGAAIAAKRTQAQTPSTVSNVDDENSDSSNHADGNDDNDDDDDWRKNNNNIRTNLL</sequence>
<evidence type="ECO:0000313" key="3">
    <source>
        <dbReference type="Proteomes" id="UP000095751"/>
    </source>
</evidence>
<gene>
    <name evidence="2" type="ORF">FRACYDRAFT_233888</name>
</gene>
<reference evidence="2 3" key="1">
    <citation type="submission" date="2016-09" db="EMBL/GenBank/DDBJ databases">
        <title>Extensive genetic diversity and differential bi-allelic expression allows diatom success in the polar Southern Ocean.</title>
        <authorList>
            <consortium name="DOE Joint Genome Institute"/>
            <person name="Mock T."/>
            <person name="Otillar R.P."/>
            <person name="Strauss J."/>
            <person name="Dupont C."/>
            <person name="Frickenhaus S."/>
            <person name="Maumus F."/>
            <person name="Mcmullan M."/>
            <person name="Sanges R."/>
            <person name="Schmutz J."/>
            <person name="Toseland A."/>
            <person name="Valas R."/>
            <person name="Veluchamy A."/>
            <person name="Ward B.J."/>
            <person name="Allen A."/>
            <person name="Barry K."/>
            <person name="Falciatore A."/>
            <person name="Ferrante M."/>
            <person name="Fortunato A.E."/>
            <person name="Gloeckner G."/>
            <person name="Gruber A."/>
            <person name="Hipkin R."/>
            <person name="Janech M."/>
            <person name="Kroth P."/>
            <person name="Leese F."/>
            <person name="Lindquist E."/>
            <person name="Lyon B.R."/>
            <person name="Martin J."/>
            <person name="Mayer C."/>
            <person name="Parker M."/>
            <person name="Quesneville H."/>
            <person name="Raymond J."/>
            <person name="Uhlig C."/>
            <person name="Valentin K.U."/>
            <person name="Worden A.Z."/>
            <person name="Armbrust E.V."/>
            <person name="Bowler C."/>
            <person name="Green B."/>
            <person name="Moulton V."/>
            <person name="Van Oosterhout C."/>
            <person name="Grigoriev I."/>
        </authorList>
    </citation>
    <scope>NUCLEOTIDE SEQUENCE [LARGE SCALE GENOMIC DNA]</scope>
    <source>
        <strain evidence="2 3">CCMP1102</strain>
    </source>
</reference>
<name>A0A1E7FZY6_9STRA</name>
<dbReference type="InParanoid" id="A0A1E7FZY6"/>
<feature type="region of interest" description="Disordered" evidence="1">
    <location>
        <begin position="192"/>
        <end position="244"/>
    </location>
</feature>
<dbReference type="EMBL" id="KV784353">
    <property type="protein sequence ID" value="OEU23712.1"/>
    <property type="molecule type" value="Genomic_DNA"/>
</dbReference>